<gene>
    <name evidence="1" type="ORF">MC45_16765</name>
</gene>
<reference evidence="1 2" key="1">
    <citation type="submission" date="2014-09" db="EMBL/GenBank/DDBJ databases">
        <title>Using Illumina technology Improving SMRT sequencing Genome Assembly by RASTools.</title>
        <authorList>
            <person name="Zhou Y."/>
            <person name="Ma T."/>
            <person name="Liu T."/>
        </authorList>
    </citation>
    <scope>NUCLEOTIDE SEQUENCE [LARGE SCALE GENOMIC DNA]</scope>
    <source>
        <strain evidence="1 2">ATCC 55669</strain>
    </source>
</reference>
<dbReference type="GO" id="GO:0016740">
    <property type="term" value="F:transferase activity"/>
    <property type="evidence" value="ECO:0007669"/>
    <property type="project" value="UniProtKB-KW"/>
</dbReference>
<dbReference type="KEGG" id="stax:MC45_16765"/>
<keyword evidence="2" id="KW-1185">Reference proteome</keyword>
<dbReference type="STRING" id="1549858.MC45_16765"/>
<protein>
    <submittedName>
        <fullName evidence="1">Glycosyltransferase</fullName>
    </submittedName>
</protein>
<name>A0A097EL92_9SPHN</name>
<proteinExistence type="predicted"/>
<organism evidence="1 2">
    <name type="scientific">Sphingomonas taxi</name>
    <dbReference type="NCBI Taxonomy" id="1549858"/>
    <lineage>
        <taxon>Bacteria</taxon>
        <taxon>Pseudomonadati</taxon>
        <taxon>Pseudomonadota</taxon>
        <taxon>Alphaproteobacteria</taxon>
        <taxon>Sphingomonadales</taxon>
        <taxon>Sphingomonadaceae</taxon>
        <taxon>Sphingomonas</taxon>
    </lineage>
</organism>
<evidence type="ECO:0000313" key="1">
    <source>
        <dbReference type="EMBL" id="AIT08336.1"/>
    </source>
</evidence>
<keyword evidence="1" id="KW-0808">Transferase</keyword>
<evidence type="ECO:0000313" key="2">
    <source>
        <dbReference type="Proteomes" id="UP000033200"/>
    </source>
</evidence>
<sequence length="165" mass="17616">MAVRASAYRAIGGFRPLPFAEDATLLDDAARAGFRVRRDGAMLVETSSRRHGRAPQGLASALRAADVGEVPRVAHPAQMAWQWREHAAMRFGFPTIDHGRTCATLGARLGLSDDHVRGVARDCPNAEAFAMRIVPAAPGAADLVTLDEAEDALARLEASWCEAAA</sequence>
<dbReference type="EMBL" id="CP009571">
    <property type="protein sequence ID" value="AIT08336.1"/>
    <property type="molecule type" value="Genomic_DNA"/>
</dbReference>
<dbReference type="eggNOG" id="ENOG50300S2">
    <property type="taxonomic scope" value="Bacteria"/>
</dbReference>
<dbReference type="HOGENOM" id="CLU_1609742_0_0_5"/>
<dbReference type="SUPFAM" id="SSF53448">
    <property type="entry name" value="Nucleotide-diphospho-sugar transferases"/>
    <property type="match status" value="1"/>
</dbReference>
<dbReference type="AlphaFoldDB" id="A0A097EL92"/>
<accession>A0A097EL92</accession>
<dbReference type="Proteomes" id="UP000033200">
    <property type="component" value="Chromosome"/>
</dbReference>
<dbReference type="InterPro" id="IPR029044">
    <property type="entry name" value="Nucleotide-diphossugar_trans"/>
</dbReference>